<keyword evidence="5 13" id="KW-0378">Hydrolase</keyword>
<comment type="pathway">
    <text evidence="2">Glycan metabolism; cellulose degradation.</text>
</comment>
<evidence type="ECO:0000259" key="12">
    <source>
        <dbReference type="SMART" id="SM01217"/>
    </source>
</evidence>
<evidence type="ECO:0000256" key="11">
    <source>
        <dbReference type="SAM" id="SignalP"/>
    </source>
</evidence>
<sequence length="751" mass="81559">MRSPLFWLAWVFVVERCAEQALARTWDEAYEVSRNVVGQMTLDEKLGLLIGTGQLNGNRRCVGDTTAIPRLGIPSICLQDGPTGLRLVRNVTGWPSGINAAATFSKRLIRARGRAMGEEFRGKGVHVHLGPAVDIMRNPKGGRAWESFGPDPYLNGEGAYETIMGVQSVGVQACVKHLIGNTQEHWRYGYSANIDDRTQHEIYFYPFLRSIEANVASVMCAYNRFNGTSSCHHDGLMGDGGILRKAGFKGYVVSDWGATHDSAAENANSGLEMEQPGDNIVIGGGVFRGGLKNAVNRGEVSQQRLSEMVVRILAPYYFLDQDSPDFPPVNFDAQKRDGSGPKNLRVNVRSEEHTALAREIASASAVLIKNNRTTTTGTPTGVTTRGLPISRDRIKNVAVIGQDAKQLNQNCGEMGECNDGTMVVGWGSGSHSFEFVIPPVEAITSYLGNSASITTSLSNDLNAAANAARGKDVAFVFVNAASGELALYTVVHGNMGDRNDLDLWWKGGSLIERVAAVCNNTIVVVHSVGPVYLNWSNHPNITGIIYAGAPGEQTGPSIVDVMFGRYNPSGKLPFSIADNEAAYGTKIVYNSLGFPEIDFTEKLLLDYRYMDEMNIRPRFEFGYGLSYTTFAYSSLSIQRSGASHVVSFDVQNAGAFAGAEKPQLYLSYPASAGEPKKVLRGFEEADLAPGATARVTITLSERDMSIWDVPSQKYVRPTGRFEVLVGSSSLDIRLRGSIDVSIMDEPILVVS</sequence>
<dbReference type="EMBL" id="ML210182">
    <property type="protein sequence ID" value="TFK25771.1"/>
    <property type="molecule type" value="Genomic_DNA"/>
</dbReference>
<evidence type="ECO:0000313" key="13">
    <source>
        <dbReference type="EMBL" id="TFK25771.1"/>
    </source>
</evidence>
<protein>
    <recommendedName>
        <fullName evidence="4">beta-glucosidase</fullName>
        <ecNumber evidence="4">3.2.1.21</ecNumber>
    </recommendedName>
</protein>
<dbReference type="GO" id="GO:0008422">
    <property type="term" value="F:beta-glucosidase activity"/>
    <property type="evidence" value="ECO:0007669"/>
    <property type="project" value="UniProtKB-EC"/>
</dbReference>
<feature type="domain" description="Fibronectin type III-like" evidence="12">
    <location>
        <begin position="660"/>
        <end position="729"/>
    </location>
</feature>
<dbReference type="SMART" id="SM01217">
    <property type="entry name" value="Fn3_like"/>
    <property type="match status" value="1"/>
</dbReference>
<accession>A0A5C3KYN7</accession>
<reference evidence="13 14" key="1">
    <citation type="journal article" date="2019" name="Nat. Ecol. Evol.">
        <title>Megaphylogeny resolves global patterns of mushroom evolution.</title>
        <authorList>
            <person name="Varga T."/>
            <person name="Krizsan K."/>
            <person name="Foldi C."/>
            <person name="Dima B."/>
            <person name="Sanchez-Garcia M."/>
            <person name="Sanchez-Ramirez S."/>
            <person name="Szollosi G.J."/>
            <person name="Szarkandi J.G."/>
            <person name="Papp V."/>
            <person name="Albert L."/>
            <person name="Andreopoulos W."/>
            <person name="Angelini C."/>
            <person name="Antonin V."/>
            <person name="Barry K.W."/>
            <person name="Bougher N.L."/>
            <person name="Buchanan P."/>
            <person name="Buyck B."/>
            <person name="Bense V."/>
            <person name="Catcheside P."/>
            <person name="Chovatia M."/>
            <person name="Cooper J."/>
            <person name="Damon W."/>
            <person name="Desjardin D."/>
            <person name="Finy P."/>
            <person name="Geml J."/>
            <person name="Haridas S."/>
            <person name="Hughes K."/>
            <person name="Justo A."/>
            <person name="Karasinski D."/>
            <person name="Kautmanova I."/>
            <person name="Kiss B."/>
            <person name="Kocsube S."/>
            <person name="Kotiranta H."/>
            <person name="LaButti K.M."/>
            <person name="Lechner B.E."/>
            <person name="Liimatainen K."/>
            <person name="Lipzen A."/>
            <person name="Lukacs Z."/>
            <person name="Mihaltcheva S."/>
            <person name="Morgado L.N."/>
            <person name="Niskanen T."/>
            <person name="Noordeloos M.E."/>
            <person name="Ohm R.A."/>
            <person name="Ortiz-Santana B."/>
            <person name="Ovrebo C."/>
            <person name="Racz N."/>
            <person name="Riley R."/>
            <person name="Savchenko A."/>
            <person name="Shiryaev A."/>
            <person name="Soop K."/>
            <person name="Spirin V."/>
            <person name="Szebenyi C."/>
            <person name="Tomsovsky M."/>
            <person name="Tulloss R.E."/>
            <person name="Uehling J."/>
            <person name="Grigoriev I.V."/>
            <person name="Vagvolgyi C."/>
            <person name="Papp T."/>
            <person name="Martin F.M."/>
            <person name="Miettinen O."/>
            <person name="Hibbett D.S."/>
            <person name="Nagy L.G."/>
        </authorList>
    </citation>
    <scope>NUCLEOTIDE SEQUENCE [LARGE SCALE GENOMIC DNA]</scope>
    <source>
        <strain evidence="13 14">CBS 121175</strain>
    </source>
</reference>
<evidence type="ECO:0000256" key="6">
    <source>
        <dbReference type="ARBA" id="ARBA00023001"/>
    </source>
</evidence>
<evidence type="ECO:0000256" key="7">
    <source>
        <dbReference type="ARBA" id="ARBA00023180"/>
    </source>
</evidence>
<dbReference type="PANTHER" id="PTHR42715">
    <property type="entry name" value="BETA-GLUCOSIDASE"/>
    <property type="match status" value="1"/>
</dbReference>
<evidence type="ECO:0000256" key="8">
    <source>
        <dbReference type="ARBA" id="ARBA00023277"/>
    </source>
</evidence>
<dbReference type="SUPFAM" id="SSF51445">
    <property type="entry name" value="(Trans)glycosidases"/>
    <property type="match status" value="1"/>
</dbReference>
<dbReference type="PANTHER" id="PTHR42715:SF2">
    <property type="entry name" value="BETA-GLUCOSIDASE F-RELATED"/>
    <property type="match status" value="1"/>
</dbReference>
<dbReference type="InterPro" id="IPR001764">
    <property type="entry name" value="Glyco_hydro_3_N"/>
</dbReference>
<comment type="catalytic activity">
    <reaction evidence="1">
        <text>Hydrolysis of terminal, non-reducing beta-D-glucosyl residues with release of beta-D-glucose.</text>
        <dbReference type="EC" id="3.2.1.21"/>
    </reaction>
</comment>
<evidence type="ECO:0000256" key="4">
    <source>
        <dbReference type="ARBA" id="ARBA00012744"/>
    </source>
</evidence>
<evidence type="ECO:0000256" key="1">
    <source>
        <dbReference type="ARBA" id="ARBA00000448"/>
    </source>
</evidence>
<dbReference type="EC" id="3.2.1.21" evidence="4"/>
<dbReference type="Pfam" id="PF00933">
    <property type="entry name" value="Glyco_hydro_3"/>
    <property type="match status" value="1"/>
</dbReference>
<proteinExistence type="inferred from homology"/>
<evidence type="ECO:0000256" key="9">
    <source>
        <dbReference type="ARBA" id="ARBA00023295"/>
    </source>
</evidence>
<dbReference type="InterPro" id="IPR013783">
    <property type="entry name" value="Ig-like_fold"/>
</dbReference>
<dbReference type="InterPro" id="IPR036881">
    <property type="entry name" value="Glyco_hydro_3_C_sf"/>
</dbReference>
<dbReference type="STRING" id="230819.A0A5C3KYN7"/>
<evidence type="ECO:0000256" key="2">
    <source>
        <dbReference type="ARBA" id="ARBA00004987"/>
    </source>
</evidence>
<dbReference type="GO" id="GO:0030245">
    <property type="term" value="P:cellulose catabolic process"/>
    <property type="evidence" value="ECO:0007669"/>
    <property type="project" value="UniProtKB-KW"/>
</dbReference>
<keyword evidence="10" id="KW-0624">Polysaccharide degradation</keyword>
<dbReference type="InterPro" id="IPR017853">
    <property type="entry name" value="GH"/>
</dbReference>
<comment type="similarity">
    <text evidence="3">Belongs to the glycosyl hydrolase 3 family.</text>
</comment>
<dbReference type="Gene3D" id="3.20.20.300">
    <property type="entry name" value="Glycoside hydrolase, family 3, N-terminal domain"/>
    <property type="match status" value="1"/>
</dbReference>
<feature type="signal peptide" evidence="11">
    <location>
        <begin position="1"/>
        <end position="23"/>
    </location>
</feature>
<feature type="chain" id="PRO_5022981280" description="beta-glucosidase" evidence="11">
    <location>
        <begin position="24"/>
        <end position="751"/>
    </location>
</feature>
<dbReference type="PRINTS" id="PR00133">
    <property type="entry name" value="GLHYDRLASE3"/>
</dbReference>
<evidence type="ECO:0000313" key="14">
    <source>
        <dbReference type="Proteomes" id="UP000307440"/>
    </source>
</evidence>
<dbReference type="Gene3D" id="2.60.40.10">
    <property type="entry name" value="Immunoglobulins"/>
    <property type="match status" value="1"/>
</dbReference>
<keyword evidence="14" id="KW-1185">Reference proteome</keyword>
<dbReference type="InterPro" id="IPR002772">
    <property type="entry name" value="Glyco_hydro_3_C"/>
</dbReference>
<keyword evidence="6" id="KW-0136">Cellulose degradation</keyword>
<evidence type="ECO:0000256" key="5">
    <source>
        <dbReference type="ARBA" id="ARBA00022801"/>
    </source>
</evidence>
<keyword evidence="11" id="KW-0732">Signal</keyword>
<dbReference type="FunFam" id="3.20.20.300:FF:000002">
    <property type="entry name" value="Probable beta-glucosidase"/>
    <property type="match status" value="1"/>
</dbReference>
<dbReference type="OrthoDB" id="416222at2759"/>
<dbReference type="SUPFAM" id="SSF52279">
    <property type="entry name" value="Beta-D-glucan exohydrolase, C-terminal domain"/>
    <property type="match status" value="1"/>
</dbReference>
<dbReference type="Proteomes" id="UP000307440">
    <property type="component" value="Unassembled WGS sequence"/>
</dbReference>
<gene>
    <name evidence="13" type="ORF">FA15DRAFT_668110</name>
</gene>
<evidence type="ECO:0000256" key="10">
    <source>
        <dbReference type="ARBA" id="ARBA00023326"/>
    </source>
</evidence>
<dbReference type="Pfam" id="PF01915">
    <property type="entry name" value="Glyco_hydro_3_C"/>
    <property type="match status" value="1"/>
</dbReference>
<dbReference type="InterPro" id="IPR026891">
    <property type="entry name" value="Fn3-like"/>
</dbReference>
<keyword evidence="8" id="KW-0119">Carbohydrate metabolism</keyword>
<dbReference type="Gene3D" id="3.40.50.1700">
    <property type="entry name" value="Glycoside hydrolase family 3 C-terminal domain"/>
    <property type="match status" value="1"/>
</dbReference>
<keyword evidence="7" id="KW-0325">Glycoprotein</keyword>
<evidence type="ECO:0000256" key="3">
    <source>
        <dbReference type="ARBA" id="ARBA00005336"/>
    </source>
</evidence>
<dbReference type="InterPro" id="IPR036962">
    <property type="entry name" value="Glyco_hydro_3_N_sf"/>
</dbReference>
<organism evidence="13 14">
    <name type="scientific">Coprinopsis marcescibilis</name>
    <name type="common">Agaric fungus</name>
    <name type="synonym">Psathyrella marcescibilis</name>
    <dbReference type="NCBI Taxonomy" id="230819"/>
    <lineage>
        <taxon>Eukaryota</taxon>
        <taxon>Fungi</taxon>
        <taxon>Dikarya</taxon>
        <taxon>Basidiomycota</taxon>
        <taxon>Agaricomycotina</taxon>
        <taxon>Agaricomycetes</taxon>
        <taxon>Agaricomycetidae</taxon>
        <taxon>Agaricales</taxon>
        <taxon>Agaricineae</taxon>
        <taxon>Psathyrellaceae</taxon>
        <taxon>Coprinopsis</taxon>
    </lineage>
</organism>
<name>A0A5C3KYN7_COPMA</name>
<dbReference type="Pfam" id="PF14310">
    <property type="entry name" value="Fn3-like"/>
    <property type="match status" value="1"/>
</dbReference>
<dbReference type="AlphaFoldDB" id="A0A5C3KYN7"/>
<dbReference type="InterPro" id="IPR050288">
    <property type="entry name" value="Cellulose_deg_GH3"/>
</dbReference>
<keyword evidence="9" id="KW-0326">Glycosidase</keyword>